<dbReference type="InterPro" id="IPR040264">
    <property type="entry name" value="T15H9.4-like"/>
</dbReference>
<dbReference type="InterPro" id="IPR036034">
    <property type="entry name" value="PDZ_sf"/>
</dbReference>
<dbReference type="SUPFAM" id="SSF50156">
    <property type="entry name" value="PDZ domain-like"/>
    <property type="match status" value="1"/>
</dbReference>
<feature type="region of interest" description="Disordered" evidence="1">
    <location>
        <begin position="458"/>
        <end position="477"/>
    </location>
</feature>
<evidence type="ECO:0000313" key="2">
    <source>
        <dbReference type="EMBL" id="KAK6734247.1"/>
    </source>
</evidence>
<feature type="compositionally biased region" description="Basic and acidic residues" evidence="1">
    <location>
        <begin position="128"/>
        <end position="152"/>
    </location>
</feature>
<gene>
    <name evidence="2" type="primary">Necator_chrII.g5598</name>
    <name evidence="2" type="ORF">RB195_017805</name>
</gene>
<comment type="caution">
    <text evidence="2">The sequence shown here is derived from an EMBL/GenBank/DDBJ whole genome shotgun (WGS) entry which is preliminary data.</text>
</comment>
<dbReference type="Proteomes" id="UP001303046">
    <property type="component" value="Unassembled WGS sequence"/>
</dbReference>
<protein>
    <recommendedName>
        <fullName evidence="4">PDZ domain-containing protein</fullName>
    </recommendedName>
</protein>
<organism evidence="2 3">
    <name type="scientific">Necator americanus</name>
    <name type="common">Human hookworm</name>
    <dbReference type="NCBI Taxonomy" id="51031"/>
    <lineage>
        <taxon>Eukaryota</taxon>
        <taxon>Metazoa</taxon>
        <taxon>Ecdysozoa</taxon>
        <taxon>Nematoda</taxon>
        <taxon>Chromadorea</taxon>
        <taxon>Rhabditida</taxon>
        <taxon>Rhabditina</taxon>
        <taxon>Rhabditomorpha</taxon>
        <taxon>Strongyloidea</taxon>
        <taxon>Ancylostomatidae</taxon>
        <taxon>Bunostominae</taxon>
        <taxon>Necator</taxon>
    </lineage>
</organism>
<name>A0ABR1C961_NECAM</name>
<feature type="region of interest" description="Disordered" evidence="1">
    <location>
        <begin position="1"/>
        <end position="21"/>
    </location>
</feature>
<dbReference type="PANTHER" id="PTHR31327:SF2">
    <property type="entry name" value="PDZ DOMAIN-CONTAINING PROTEIN"/>
    <property type="match status" value="1"/>
</dbReference>
<dbReference type="EMBL" id="JAVFWL010000002">
    <property type="protein sequence ID" value="KAK6734247.1"/>
    <property type="molecule type" value="Genomic_DNA"/>
</dbReference>
<reference evidence="2 3" key="1">
    <citation type="submission" date="2023-08" db="EMBL/GenBank/DDBJ databases">
        <title>A Necator americanus chromosomal reference genome.</title>
        <authorList>
            <person name="Ilik V."/>
            <person name="Petrzelkova K.J."/>
            <person name="Pardy F."/>
            <person name="Fuh T."/>
            <person name="Niatou-Singa F.S."/>
            <person name="Gouil Q."/>
            <person name="Baker L."/>
            <person name="Ritchie M.E."/>
            <person name="Jex A.R."/>
            <person name="Gazzola D."/>
            <person name="Li H."/>
            <person name="Toshio Fujiwara R."/>
            <person name="Zhan B."/>
            <person name="Aroian R.V."/>
            <person name="Pafco B."/>
            <person name="Schwarz E.M."/>
        </authorList>
    </citation>
    <scope>NUCLEOTIDE SEQUENCE [LARGE SCALE GENOMIC DNA]</scope>
    <source>
        <strain evidence="2 3">Aroian</strain>
        <tissue evidence="2">Whole animal</tissue>
    </source>
</reference>
<feature type="compositionally biased region" description="Basic and acidic residues" evidence="1">
    <location>
        <begin position="1"/>
        <end position="18"/>
    </location>
</feature>
<feature type="compositionally biased region" description="Basic residues" evidence="1">
    <location>
        <begin position="466"/>
        <end position="476"/>
    </location>
</feature>
<evidence type="ECO:0000256" key="1">
    <source>
        <dbReference type="SAM" id="MobiDB-lite"/>
    </source>
</evidence>
<evidence type="ECO:0008006" key="4">
    <source>
        <dbReference type="Google" id="ProtNLM"/>
    </source>
</evidence>
<feature type="region of interest" description="Disordered" evidence="1">
    <location>
        <begin position="106"/>
        <end position="189"/>
    </location>
</feature>
<feature type="compositionally biased region" description="Polar residues" evidence="1">
    <location>
        <begin position="180"/>
        <end position="189"/>
    </location>
</feature>
<proteinExistence type="predicted"/>
<evidence type="ECO:0000313" key="3">
    <source>
        <dbReference type="Proteomes" id="UP001303046"/>
    </source>
</evidence>
<sequence>MSAEIPEDHQRQQEELKPNAEVIEELDNYDKAKKSAVQNEEKVDRKKSKVAIALLSNVYSIYEDDQHRSPPRTQIVCSQHNNFEDFQSLEKSDKFKGAAADASIIMTEIEEDRKPSDKLRKKQQARKTPSDKSDETSEQKDSCNMSRTDDQHSLPAPAKGSKKQQKSTKMSDSRGKKQTKSPNASSQKLLKTAYSIPEVMESPPKTHLKVVEVHVEAGRPLDLVLSTNLVIRTVSKYSIAFHSVLVGDQILEINDIAPMSVPEFLSIMHAEQSELKLSLLRAWNVYPATEARMAGVKKQDNYSYFIVEVYRIKNFRNGFDVKFINKQCHVTKVETNSRGAHAFLKGDRLLDVDSIPITATTDLKFVRRQFNRTMAKEKKCTFLVERLNSLRSSPNPSCFALQRDASEVEMGDDATEIGCREAMRHQLLHRKYKTTSIYGPISKTDERKEKTEATLCTTEDDEGVRHTKRTKRRMRKASMNNKKITIDTKTETLRMPSDVKDESSLQKVTPHSGLISFEAEVSRPKMQLLCVLIFLYFSKVSNSATMIYRVKVRERVSLDLGPNIVTWGRTRNKGNEFIKHCSAFEKNVRCAQFVDEKNVPVLPATEAHVNENGTLDIGSFRATDVGEYFSPDELERVHFNKDGTFWALPRSRISVVLE</sequence>
<dbReference type="PANTHER" id="PTHR31327">
    <property type="entry name" value="SPERM MEIOSIS PDZ DOMAIN CONTAINING PROTEINS-RELATED"/>
    <property type="match status" value="1"/>
</dbReference>
<keyword evidence="3" id="KW-1185">Reference proteome</keyword>
<accession>A0ABR1C961</accession>